<comment type="subcellular location">
    <subcellularLocation>
        <location evidence="1">Cytoplasm</location>
    </subcellularLocation>
</comment>
<dbReference type="SUPFAM" id="SSF52029">
    <property type="entry name" value="GroEL apical domain-like"/>
    <property type="match status" value="1"/>
</dbReference>
<dbReference type="InterPro" id="IPR017998">
    <property type="entry name" value="Chaperone_TCP-1"/>
</dbReference>
<evidence type="ECO:0000256" key="9">
    <source>
        <dbReference type="SAM" id="MobiDB-lite"/>
    </source>
</evidence>
<dbReference type="Pfam" id="PF00118">
    <property type="entry name" value="Cpn60_TCP1"/>
    <property type="match status" value="1"/>
</dbReference>
<reference evidence="10 11" key="1">
    <citation type="journal article" date="2021" name="Nat. Commun.">
        <title>Incipient diploidization of the medicinal plant Perilla within 10,000 years.</title>
        <authorList>
            <person name="Zhang Y."/>
            <person name="Shen Q."/>
            <person name="Leng L."/>
            <person name="Zhang D."/>
            <person name="Chen S."/>
            <person name="Shi Y."/>
            <person name="Ning Z."/>
            <person name="Chen S."/>
        </authorList>
    </citation>
    <scope>NUCLEOTIDE SEQUENCE [LARGE SCALE GENOMIC DNA]</scope>
    <source>
        <strain evidence="11">cv. PC099</strain>
    </source>
</reference>
<dbReference type="PROSITE" id="PS00750">
    <property type="entry name" value="TCP1_1"/>
    <property type="match status" value="1"/>
</dbReference>
<evidence type="ECO:0000313" key="11">
    <source>
        <dbReference type="Proteomes" id="UP001190926"/>
    </source>
</evidence>
<dbReference type="InterPro" id="IPR027413">
    <property type="entry name" value="GROEL-like_equatorial_sf"/>
</dbReference>
<dbReference type="GO" id="GO:0016887">
    <property type="term" value="F:ATP hydrolysis activity"/>
    <property type="evidence" value="ECO:0007669"/>
    <property type="project" value="InterPro"/>
</dbReference>
<evidence type="ECO:0000256" key="6">
    <source>
        <dbReference type="ARBA" id="ARBA00023186"/>
    </source>
</evidence>
<dbReference type="FunFam" id="3.50.7.10:FF:000004">
    <property type="entry name" value="T-complex protein 1 subunit zeta"/>
    <property type="match status" value="1"/>
</dbReference>
<evidence type="ECO:0000256" key="3">
    <source>
        <dbReference type="ARBA" id="ARBA00022490"/>
    </source>
</evidence>
<dbReference type="Gene3D" id="3.30.260.10">
    <property type="entry name" value="TCP-1-like chaperonin intermediate domain"/>
    <property type="match status" value="1"/>
</dbReference>
<keyword evidence="3" id="KW-0963">Cytoplasm</keyword>
<gene>
    <name evidence="10" type="ORF">C2S53_004686</name>
</gene>
<keyword evidence="5 8" id="KW-0067">ATP-binding</keyword>
<evidence type="ECO:0000256" key="5">
    <source>
        <dbReference type="ARBA" id="ARBA00022840"/>
    </source>
</evidence>
<dbReference type="NCBIfam" id="TIGR02347">
    <property type="entry name" value="chap_CCT_zeta"/>
    <property type="match status" value="1"/>
</dbReference>
<feature type="region of interest" description="Disordered" evidence="9">
    <location>
        <begin position="94"/>
        <end position="133"/>
    </location>
</feature>
<dbReference type="FunFam" id="3.30.260.10:FF:000017">
    <property type="entry name" value="T-complex protein 1 subunit zeta"/>
    <property type="match status" value="1"/>
</dbReference>
<evidence type="ECO:0000313" key="10">
    <source>
        <dbReference type="EMBL" id="KAH6827080.1"/>
    </source>
</evidence>
<evidence type="ECO:0000256" key="8">
    <source>
        <dbReference type="RuleBase" id="RU004187"/>
    </source>
</evidence>
<dbReference type="FunFam" id="1.10.560.10:FF:000058">
    <property type="entry name" value="T-complex protein 1 subunit zeta"/>
    <property type="match status" value="1"/>
</dbReference>
<dbReference type="InterPro" id="IPR053374">
    <property type="entry name" value="TCP-1_chaperonin"/>
</dbReference>
<dbReference type="InterPro" id="IPR002194">
    <property type="entry name" value="Chaperonin_TCP-1_CS"/>
</dbReference>
<dbReference type="PANTHER" id="PTHR11353">
    <property type="entry name" value="CHAPERONIN"/>
    <property type="match status" value="1"/>
</dbReference>
<dbReference type="SUPFAM" id="SSF54849">
    <property type="entry name" value="GroEL-intermediate domain like"/>
    <property type="match status" value="1"/>
</dbReference>
<dbReference type="InterPro" id="IPR027410">
    <property type="entry name" value="TCP-1-like_intermed_sf"/>
</dbReference>
<dbReference type="AlphaFoldDB" id="A0AAD4P5V8"/>
<evidence type="ECO:0000256" key="1">
    <source>
        <dbReference type="ARBA" id="ARBA00004496"/>
    </source>
</evidence>
<keyword evidence="6 8" id="KW-0143">Chaperone</keyword>
<proteinExistence type="inferred from homology"/>
<dbReference type="InterPro" id="IPR002423">
    <property type="entry name" value="Cpn60/GroEL/TCP-1"/>
</dbReference>
<dbReference type="InterPro" id="IPR027409">
    <property type="entry name" value="GroEL-like_apical_dom_sf"/>
</dbReference>
<dbReference type="GO" id="GO:0140662">
    <property type="term" value="F:ATP-dependent protein folding chaperone"/>
    <property type="evidence" value="ECO:0007669"/>
    <property type="project" value="InterPro"/>
</dbReference>
<dbReference type="PRINTS" id="PR00304">
    <property type="entry name" value="TCOMPLEXTCP1"/>
</dbReference>
<sequence>MRIQNFNWSFAIINEVKIRDMEAENDKVAEQEYIDLVNITTDENDEEGNLLFQSVSPAHLDDNGGNPDPKITNMARDYDIDMNQVLQQEVCNTSYDSKTDSLTEDGQNNDGGNDDSGVNDDDDGGNGGNNQYDYGSSHVLLSSFSCEADFTHATQEMDHRNGVGGPGIGAIGNEYIRRRAWTQGESSSTNIESLSASLDSINMGGTNYSDIFQHSYASDTYESHNLIGLLKMCMEGLKCEYTHCEIKIASLTPPAHPLHSLSSSIQTLRCASHETPPTADELTPPPPPALFLVHTTPTHPFLSLTRFSPKPPTLTHHQVCRTAPLHSDYAAATFSPEIALIPPLLHPVTASLAWTPPLQLSLLIRETMSLKVLNPNAEVLNKSHALHMNINAAKGLQDVLKTNLGPKGTIKMLVGGAGDIKLTKDGNTLLKEMQIQSPTAIMIARTAVAQDETSGDGTTSTVIFIGELMKQSERYVDEGMHPRVLVDGFEIAKRETLQFLEKFKTPVVMGDEPDKDILKMVARTTLRTKLYEALADKLTDIVVNAVLCIRKPEEPIDLFMVEIMHMRHKFDVDTHLVEGLVLDHGSRHPDMKRQAENCHILTCNVSLEYEKSEINAGFFYSSAEQREAMISAERRSVDERVQKIIDLKNKVCADNDTNFVIINQKGIDPPSLDLLARAGIIALRRAKRRNMERLVLACGGEPVNSVDDLTPDCLGWAGSVYEHVLGEEKYTFVENVKNPHSCTILIKGPNDHSIAQIKDAVRDGLRAVKNTIEDEAVLLGAGAFEVAARQYLINEVKKTVKGRAQLGVEAFADALLVVPKMLAENSGLDTQDVIIELTGEHDKGNVVGLNLHSGEPIDPQLEGIFDNYSVKRQLINSGPVIASQLLLVDEVIRAGRNMRKPS</sequence>
<comment type="caution">
    <text evidence="10">The sequence shown here is derived from an EMBL/GenBank/DDBJ whole genome shotgun (WGS) entry which is preliminary data.</text>
</comment>
<dbReference type="Gene3D" id="3.50.7.10">
    <property type="entry name" value="GroEL"/>
    <property type="match status" value="1"/>
</dbReference>
<dbReference type="GO" id="GO:0051082">
    <property type="term" value="F:unfolded protein binding"/>
    <property type="evidence" value="ECO:0007669"/>
    <property type="project" value="InterPro"/>
</dbReference>
<dbReference type="Proteomes" id="UP001190926">
    <property type="component" value="Unassembled WGS sequence"/>
</dbReference>
<dbReference type="PROSITE" id="PS00751">
    <property type="entry name" value="TCP1_2"/>
    <property type="match status" value="1"/>
</dbReference>
<dbReference type="EMBL" id="SDAM02000152">
    <property type="protein sequence ID" value="KAH6827080.1"/>
    <property type="molecule type" value="Genomic_DNA"/>
</dbReference>
<dbReference type="CDD" id="cd03342">
    <property type="entry name" value="TCP1_zeta"/>
    <property type="match status" value="1"/>
</dbReference>
<comment type="similarity">
    <text evidence="2 8">Belongs to the TCP-1 chaperonin family.</text>
</comment>
<dbReference type="GO" id="GO:0005524">
    <property type="term" value="F:ATP binding"/>
    <property type="evidence" value="ECO:0007669"/>
    <property type="project" value="UniProtKB-KW"/>
</dbReference>
<name>A0AAD4P5V8_PERFH</name>
<evidence type="ECO:0000256" key="4">
    <source>
        <dbReference type="ARBA" id="ARBA00022741"/>
    </source>
</evidence>
<evidence type="ECO:0000256" key="7">
    <source>
        <dbReference type="ARBA" id="ARBA00024677"/>
    </source>
</evidence>
<protein>
    <submittedName>
        <fullName evidence="10">TCP-1/cpn60 chaperonin family protein</fullName>
    </submittedName>
</protein>
<dbReference type="GO" id="GO:0005737">
    <property type="term" value="C:cytoplasm"/>
    <property type="evidence" value="ECO:0007669"/>
    <property type="project" value="UniProtKB-SubCell"/>
</dbReference>
<accession>A0AAD4P5V8</accession>
<evidence type="ECO:0000256" key="2">
    <source>
        <dbReference type="ARBA" id="ARBA00008020"/>
    </source>
</evidence>
<dbReference type="SUPFAM" id="SSF48592">
    <property type="entry name" value="GroEL equatorial domain-like"/>
    <property type="match status" value="1"/>
</dbReference>
<organism evidence="10 11">
    <name type="scientific">Perilla frutescens var. hirtella</name>
    <name type="common">Perilla citriodora</name>
    <name type="synonym">Perilla setoyensis</name>
    <dbReference type="NCBI Taxonomy" id="608512"/>
    <lineage>
        <taxon>Eukaryota</taxon>
        <taxon>Viridiplantae</taxon>
        <taxon>Streptophyta</taxon>
        <taxon>Embryophyta</taxon>
        <taxon>Tracheophyta</taxon>
        <taxon>Spermatophyta</taxon>
        <taxon>Magnoliopsida</taxon>
        <taxon>eudicotyledons</taxon>
        <taxon>Gunneridae</taxon>
        <taxon>Pentapetalae</taxon>
        <taxon>asterids</taxon>
        <taxon>lamiids</taxon>
        <taxon>Lamiales</taxon>
        <taxon>Lamiaceae</taxon>
        <taxon>Nepetoideae</taxon>
        <taxon>Elsholtzieae</taxon>
        <taxon>Perilla</taxon>
    </lineage>
</organism>
<comment type="function">
    <text evidence="7">Molecular chaperone; assists the folding of proteins upon ATP hydrolysis. Known to play a role, in vitro, in the folding of actin and tubulin.</text>
</comment>
<keyword evidence="11" id="KW-1185">Reference proteome</keyword>
<dbReference type="Gene3D" id="1.10.560.10">
    <property type="entry name" value="GroEL-like equatorial domain"/>
    <property type="match status" value="1"/>
</dbReference>
<keyword evidence="4 8" id="KW-0547">Nucleotide-binding</keyword>
<dbReference type="InterPro" id="IPR012722">
    <property type="entry name" value="Chap_CCT_zeta"/>
</dbReference>
<dbReference type="NCBIfam" id="NF041083">
    <property type="entry name" value="thermosome_beta"/>
    <property type="match status" value="1"/>
</dbReference>